<feature type="region of interest" description="Disordered" evidence="1">
    <location>
        <begin position="321"/>
        <end position="359"/>
    </location>
</feature>
<comment type="caution">
    <text evidence="3">The sequence shown here is derived from an EMBL/GenBank/DDBJ whole genome shotgun (WGS) entry which is preliminary data.</text>
</comment>
<dbReference type="PROSITE" id="PS50076">
    <property type="entry name" value="DNAJ_2"/>
    <property type="match status" value="1"/>
</dbReference>
<sequence>MVAVKETRFYELLGVATDASADQIKKAYYIRARKVHPDKNPNDPDAARRFQELGEAYQILSDPQQRERYDKFGASGVSDAGLMDPGAVFGMVFGSDVFEDYVGQLQMAMMATVAMEGTGVTQQQMAEKLQPLQQEREAKLVGLLKQRLHRYVDGSKDAFVAEQTQEAGRLASATFGEAMLHTIGYVYERRAAFHVGKAQTLLGLPFVAGEWVRSRGHNIKTQFTAAMGAVELMQMQKAAETALQGGQLDAATAPAYFQERLSKVLESLWKINVLDIERTLGAVVDQVLMEPSVDRTTLLARAKGLRKLGVIFQGAKAKYKRSSSLRQEGSTGGTQPSGTSQPHPQPFPSQPYASQQAYTHPASGAAFAGGYPAGMGAGYQPSPPGGTFGGYAPGAAGAYAQAPPGAQFAGFPPGTAGAYPQPAPGAQFSGAYPSASAGAYAQSAASPSAGYAHYPPPPTSSGGASQGGASAAAKVPPKPVESMSVHELKAFLDSSRVSYVGLAEKHELVALAKQVALR</sequence>
<dbReference type="InterPro" id="IPR036869">
    <property type="entry name" value="J_dom_sf"/>
</dbReference>
<proteinExistence type="predicted"/>
<dbReference type="Pfam" id="PF00226">
    <property type="entry name" value="DnaJ"/>
    <property type="match status" value="1"/>
</dbReference>
<evidence type="ECO:0000259" key="2">
    <source>
        <dbReference type="PROSITE" id="PS50076"/>
    </source>
</evidence>
<dbReference type="SMART" id="SM00271">
    <property type="entry name" value="DnaJ"/>
    <property type="match status" value="1"/>
</dbReference>
<protein>
    <recommendedName>
        <fullName evidence="2">J domain-containing protein</fullName>
    </recommendedName>
</protein>
<dbReference type="InterPro" id="IPR052423">
    <property type="entry name" value="EMIR"/>
</dbReference>
<dbReference type="SUPFAM" id="SSF46565">
    <property type="entry name" value="Chaperone J-domain"/>
    <property type="match status" value="1"/>
</dbReference>
<dbReference type="PANTHER" id="PTHR44094">
    <property type="entry name" value="DNAJ HEAT SHOCK N-TERMINAL DOMAIN-CONTAINING PROTEIN"/>
    <property type="match status" value="1"/>
</dbReference>
<accession>A0AAW1RA99</accession>
<keyword evidence="4" id="KW-1185">Reference proteome</keyword>
<evidence type="ECO:0000313" key="3">
    <source>
        <dbReference type="EMBL" id="KAK9830201.1"/>
    </source>
</evidence>
<name>A0AAW1RA99_9CHLO</name>
<gene>
    <name evidence="3" type="ORF">WJX72_010268</name>
</gene>
<organism evidence="3 4">
    <name type="scientific">[Myrmecia] bisecta</name>
    <dbReference type="NCBI Taxonomy" id="41462"/>
    <lineage>
        <taxon>Eukaryota</taxon>
        <taxon>Viridiplantae</taxon>
        <taxon>Chlorophyta</taxon>
        <taxon>core chlorophytes</taxon>
        <taxon>Trebouxiophyceae</taxon>
        <taxon>Trebouxiales</taxon>
        <taxon>Trebouxiaceae</taxon>
        <taxon>Myrmecia</taxon>
    </lineage>
</organism>
<feature type="region of interest" description="Disordered" evidence="1">
    <location>
        <begin position="448"/>
        <end position="478"/>
    </location>
</feature>
<dbReference type="PANTHER" id="PTHR44094:SF8">
    <property type="entry name" value="DNAJ HEAT SHOCK N-TERMINAL DOMAIN-CONTAINING PROTEIN-RELATED"/>
    <property type="match status" value="1"/>
</dbReference>
<dbReference type="InterPro" id="IPR001623">
    <property type="entry name" value="DnaJ_domain"/>
</dbReference>
<dbReference type="InterPro" id="IPR018253">
    <property type="entry name" value="DnaJ_domain_CS"/>
</dbReference>
<dbReference type="Pfam" id="PF14308">
    <property type="entry name" value="DnaJ-X"/>
    <property type="match status" value="1"/>
</dbReference>
<dbReference type="AlphaFoldDB" id="A0AAW1RA99"/>
<evidence type="ECO:0000313" key="4">
    <source>
        <dbReference type="Proteomes" id="UP001489004"/>
    </source>
</evidence>
<feature type="compositionally biased region" description="Low complexity" evidence="1">
    <location>
        <begin position="460"/>
        <end position="475"/>
    </location>
</feature>
<dbReference type="InterPro" id="IPR026894">
    <property type="entry name" value="DnaJ_X"/>
</dbReference>
<reference evidence="3 4" key="1">
    <citation type="journal article" date="2024" name="Nat. Commun.">
        <title>Phylogenomics reveals the evolutionary origins of lichenization in chlorophyte algae.</title>
        <authorList>
            <person name="Puginier C."/>
            <person name="Libourel C."/>
            <person name="Otte J."/>
            <person name="Skaloud P."/>
            <person name="Haon M."/>
            <person name="Grisel S."/>
            <person name="Petersen M."/>
            <person name="Berrin J.G."/>
            <person name="Delaux P.M."/>
            <person name="Dal Grande F."/>
            <person name="Keller J."/>
        </authorList>
    </citation>
    <scope>NUCLEOTIDE SEQUENCE [LARGE SCALE GENOMIC DNA]</scope>
    <source>
        <strain evidence="3 4">SAG 2043</strain>
    </source>
</reference>
<dbReference type="PRINTS" id="PR00625">
    <property type="entry name" value="JDOMAIN"/>
</dbReference>
<dbReference type="EMBL" id="JALJOR010000001">
    <property type="protein sequence ID" value="KAK9830201.1"/>
    <property type="molecule type" value="Genomic_DNA"/>
</dbReference>
<feature type="domain" description="J" evidence="2">
    <location>
        <begin position="8"/>
        <end position="73"/>
    </location>
</feature>
<dbReference type="Gene3D" id="1.10.287.110">
    <property type="entry name" value="DnaJ domain"/>
    <property type="match status" value="1"/>
</dbReference>
<feature type="compositionally biased region" description="Low complexity" evidence="1">
    <location>
        <begin position="333"/>
        <end position="342"/>
    </location>
</feature>
<dbReference type="PROSITE" id="PS00636">
    <property type="entry name" value="DNAJ_1"/>
    <property type="match status" value="1"/>
</dbReference>
<evidence type="ECO:0000256" key="1">
    <source>
        <dbReference type="SAM" id="MobiDB-lite"/>
    </source>
</evidence>
<dbReference type="CDD" id="cd06257">
    <property type="entry name" value="DnaJ"/>
    <property type="match status" value="1"/>
</dbReference>
<dbReference type="Proteomes" id="UP001489004">
    <property type="component" value="Unassembled WGS sequence"/>
</dbReference>